<dbReference type="EMBL" id="JANPWB010000009">
    <property type="protein sequence ID" value="KAJ1151250.1"/>
    <property type="molecule type" value="Genomic_DNA"/>
</dbReference>
<organism evidence="2 3">
    <name type="scientific">Pleurodeles waltl</name>
    <name type="common">Iberian ribbed newt</name>
    <dbReference type="NCBI Taxonomy" id="8319"/>
    <lineage>
        <taxon>Eukaryota</taxon>
        <taxon>Metazoa</taxon>
        <taxon>Chordata</taxon>
        <taxon>Craniata</taxon>
        <taxon>Vertebrata</taxon>
        <taxon>Euteleostomi</taxon>
        <taxon>Amphibia</taxon>
        <taxon>Batrachia</taxon>
        <taxon>Caudata</taxon>
        <taxon>Salamandroidea</taxon>
        <taxon>Salamandridae</taxon>
        <taxon>Pleurodelinae</taxon>
        <taxon>Pleurodeles</taxon>
    </lineage>
</organism>
<dbReference type="Proteomes" id="UP001066276">
    <property type="component" value="Chromosome 5"/>
</dbReference>
<keyword evidence="3" id="KW-1185">Reference proteome</keyword>
<protein>
    <submittedName>
        <fullName evidence="2">Uncharacterized protein</fullName>
    </submittedName>
</protein>
<name>A0AAV7RKB8_PLEWA</name>
<feature type="region of interest" description="Disordered" evidence="1">
    <location>
        <begin position="20"/>
        <end position="44"/>
    </location>
</feature>
<feature type="compositionally biased region" description="Basic and acidic residues" evidence="1">
    <location>
        <begin position="23"/>
        <end position="42"/>
    </location>
</feature>
<evidence type="ECO:0000313" key="3">
    <source>
        <dbReference type="Proteomes" id="UP001066276"/>
    </source>
</evidence>
<reference evidence="2" key="1">
    <citation type="journal article" date="2022" name="bioRxiv">
        <title>Sequencing and chromosome-scale assembly of the giantPleurodeles waltlgenome.</title>
        <authorList>
            <person name="Brown T."/>
            <person name="Elewa A."/>
            <person name="Iarovenko S."/>
            <person name="Subramanian E."/>
            <person name="Araus A.J."/>
            <person name="Petzold A."/>
            <person name="Susuki M."/>
            <person name="Suzuki K.-i.T."/>
            <person name="Hayashi T."/>
            <person name="Toyoda A."/>
            <person name="Oliveira C."/>
            <person name="Osipova E."/>
            <person name="Leigh N.D."/>
            <person name="Simon A."/>
            <person name="Yun M.H."/>
        </authorList>
    </citation>
    <scope>NUCLEOTIDE SEQUENCE</scope>
    <source>
        <strain evidence="2">20211129_DDA</strain>
        <tissue evidence="2">Liver</tissue>
    </source>
</reference>
<comment type="caution">
    <text evidence="2">The sequence shown here is derived from an EMBL/GenBank/DDBJ whole genome shotgun (WGS) entry which is preliminary data.</text>
</comment>
<sequence length="148" mass="16664">MPVKARPAEEATVRATGFLVNSARERSHAADDTQEEEGRTREVPAVSVRKHQILKGMKITATAAVKEIQVIVQMYNVHATTWEIECFFKQELCESVRQYVTNEKVYCILTKQEALSRKCSPSCTPKVSGATHPVKQSSTVAEHNEYRK</sequence>
<feature type="region of interest" description="Disordered" evidence="1">
    <location>
        <begin position="126"/>
        <end position="148"/>
    </location>
</feature>
<evidence type="ECO:0000256" key="1">
    <source>
        <dbReference type="SAM" id="MobiDB-lite"/>
    </source>
</evidence>
<dbReference type="AlphaFoldDB" id="A0AAV7RKB8"/>
<proteinExistence type="predicted"/>
<evidence type="ECO:0000313" key="2">
    <source>
        <dbReference type="EMBL" id="KAJ1151250.1"/>
    </source>
</evidence>
<accession>A0AAV7RKB8</accession>
<gene>
    <name evidence="2" type="ORF">NDU88_004034</name>
</gene>